<keyword evidence="2" id="KW-0548">Nucleotidyltransferase</keyword>
<evidence type="ECO:0000259" key="7">
    <source>
        <dbReference type="PROSITE" id="PS50994"/>
    </source>
</evidence>
<dbReference type="GO" id="GO:0004519">
    <property type="term" value="F:endonuclease activity"/>
    <property type="evidence" value="ECO:0007669"/>
    <property type="project" value="UniProtKB-KW"/>
</dbReference>
<dbReference type="GO" id="GO:0015074">
    <property type="term" value="P:DNA integration"/>
    <property type="evidence" value="ECO:0007669"/>
    <property type="project" value="InterPro"/>
</dbReference>
<organism evidence="8 9">
    <name type="scientific">Mycteria americana</name>
    <name type="common">Wood stork</name>
    <dbReference type="NCBI Taxonomy" id="33587"/>
    <lineage>
        <taxon>Eukaryota</taxon>
        <taxon>Metazoa</taxon>
        <taxon>Chordata</taxon>
        <taxon>Craniata</taxon>
        <taxon>Vertebrata</taxon>
        <taxon>Euteleostomi</taxon>
        <taxon>Archelosauria</taxon>
        <taxon>Archosauria</taxon>
        <taxon>Dinosauria</taxon>
        <taxon>Saurischia</taxon>
        <taxon>Theropoda</taxon>
        <taxon>Coelurosauria</taxon>
        <taxon>Aves</taxon>
        <taxon>Neognathae</taxon>
        <taxon>Neoaves</taxon>
        <taxon>Aequornithes</taxon>
        <taxon>Ciconiiformes</taxon>
        <taxon>Ciconiidae</taxon>
        <taxon>Mycteria</taxon>
    </lineage>
</organism>
<evidence type="ECO:0000313" key="9">
    <source>
        <dbReference type="Proteomes" id="UP001333110"/>
    </source>
</evidence>
<evidence type="ECO:0000256" key="4">
    <source>
        <dbReference type="ARBA" id="ARBA00022759"/>
    </source>
</evidence>
<dbReference type="Gene3D" id="2.30.30.850">
    <property type="match status" value="1"/>
</dbReference>
<evidence type="ECO:0000256" key="2">
    <source>
        <dbReference type="ARBA" id="ARBA00022695"/>
    </source>
</evidence>
<dbReference type="InterPro" id="IPR040643">
    <property type="entry name" value="MLVIN_C"/>
</dbReference>
<dbReference type="GO" id="GO:0003676">
    <property type="term" value="F:nucleic acid binding"/>
    <property type="evidence" value="ECO:0007669"/>
    <property type="project" value="InterPro"/>
</dbReference>
<reference evidence="8 9" key="1">
    <citation type="journal article" date="2023" name="J. Hered.">
        <title>Chromosome-level genome of the wood stork (Mycteria americana) provides insight into avian chromosome evolution.</title>
        <authorList>
            <person name="Flamio R. Jr."/>
            <person name="Ramstad K.M."/>
        </authorList>
    </citation>
    <scope>NUCLEOTIDE SEQUENCE [LARGE SCALE GENOMIC DNA]</scope>
    <source>
        <strain evidence="8">JAX WOST 10</strain>
    </source>
</reference>
<feature type="domain" description="Integrase catalytic" evidence="7">
    <location>
        <begin position="1"/>
        <end position="133"/>
    </location>
</feature>
<sequence length="387" mass="44388">MVDTFSGWPEAFPCHTNKAREVIKILLKEIIPRFGVPEGISSSSNNRPHFIAEIVQGVSRFLDIKWDLHTPWRPQSSGKVERINQTLKRQISKVCQETQMKWVDILPVALMRVQITPRVREGASPFEILYLNQKTPIPLDTPVHPFQPGETVYVRTWKDEPLKEKWKGPYTVLLKTYTAVKVNRIDSWIHYTRVKKAPDQDKSLSLSVCGIRQLIKLLARLFLWVIVVTLPTTRLCRAEIGFCRYSNSRGIEKIHSSRNPPSGTRQSRRFLEHVADNFLTQLVSEPTREGAPLDLLFTNREGLVSDVMVGGCLGQSDHEMIEFLIRGEAARGVSKTATLDFRRADFGVFRRLAERVPWEADLMGKGVQEGWTFFKEEVTESQNHRNV</sequence>
<dbReference type="EMBL" id="JAUNZN010000018">
    <property type="protein sequence ID" value="KAK4810641.1"/>
    <property type="molecule type" value="Genomic_DNA"/>
</dbReference>
<keyword evidence="3" id="KW-0540">Nuclease</keyword>
<dbReference type="GO" id="GO:0003964">
    <property type="term" value="F:RNA-directed DNA polymerase activity"/>
    <property type="evidence" value="ECO:0007669"/>
    <property type="project" value="UniProtKB-KW"/>
</dbReference>
<dbReference type="GO" id="GO:0016787">
    <property type="term" value="F:hydrolase activity"/>
    <property type="evidence" value="ECO:0007669"/>
    <property type="project" value="UniProtKB-KW"/>
</dbReference>
<evidence type="ECO:0000256" key="1">
    <source>
        <dbReference type="ARBA" id="ARBA00022679"/>
    </source>
</evidence>
<dbReference type="PANTHER" id="PTHR41694:SF5">
    <property type="entry name" value="RIBONUCLEASE H"/>
    <property type="match status" value="1"/>
</dbReference>
<proteinExistence type="predicted"/>
<keyword evidence="4" id="KW-0255">Endonuclease</keyword>
<keyword evidence="1" id="KW-0808">Transferase</keyword>
<protein>
    <recommendedName>
        <fullName evidence="7">Integrase catalytic domain-containing protein</fullName>
    </recommendedName>
</protein>
<evidence type="ECO:0000256" key="3">
    <source>
        <dbReference type="ARBA" id="ARBA00022722"/>
    </source>
</evidence>
<keyword evidence="6" id="KW-0695">RNA-directed DNA polymerase</keyword>
<dbReference type="Pfam" id="PF18697">
    <property type="entry name" value="MLVIN_C"/>
    <property type="match status" value="1"/>
</dbReference>
<evidence type="ECO:0000256" key="6">
    <source>
        <dbReference type="ARBA" id="ARBA00022918"/>
    </source>
</evidence>
<comment type="caution">
    <text evidence="8">The sequence shown here is derived from an EMBL/GenBank/DDBJ whole genome shotgun (WGS) entry which is preliminary data.</text>
</comment>
<keyword evidence="5" id="KW-0378">Hydrolase</keyword>
<dbReference type="PANTHER" id="PTHR41694">
    <property type="entry name" value="ENDOGENOUS RETROVIRUS GROUP K MEMBER POL PROTEIN"/>
    <property type="match status" value="1"/>
</dbReference>
<evidence type="ECO:0000313" key="8">
    <source>
        <dbReference type="EMBL" id="KAK4810641.1"/>
    </source>
</evidence>
<dbReference type="AlphaFoldDB" id="A0AAN7MSR0"/>
<gene>
    <name evidence="8" type="ORF">QYF61_007378</name>
</gene>
<dbReference type="InterPro" id="IPR012337">
    <property type="entry name" value="RNaseH-like_sf"/>
</dbReference>
<dbReference type="InterPro" id="IPR036397">
    <property type="entry name" value="RNaseH_sf"/>
</dbReference>
<dbReference type="InterPro" id="IPR001584">
    <property type="entry name" value="Integrase_cat-core"/>
</dbReference>
<name>A0AAN7MSR0_MYCAM</name>
<dbReference type="PROSITE" id="PS50994">
    <property type="entry name" value="INTEGRASE"/>
    <property type="match status" value="1"/>
</dbReference>
<dbReference type="SUPFAM" id="SSF53098">
    <property type="entry name" value="Ribonuclease H-like"/>
    <property type="match status" value="1"/>
</dbReference>
<evidence type="ECO:0000256" key="5">
    <source>
        <dbReference type="ARBA" id="ARBA00022801"/>
    </source>
</evidence>
<dbReference type="Gene3D" id="3.30.420.10">
    <property type="entry name" value="Ribonuclease H-like superfamily/Ribonuclease H"/>
    <property type="match status" value="1"/>
</dbReference>
<accession>A0AAN7MSR0</accession>
<keyword evidence="9" id="KW-1185">Reference proteome</keyword>
<dbReference type="Proteomes" id="UP001333110">
    <property type="component" value="Unassembled WGS sequence"/>
</dbReference>